<sequence length="151" mass="17773">MATLFPLSEHATLRSVLHKLQPDTQPVWGIMDAQQMIEHLDLIVQYTFSGEQTHVFTPVEQVEKVKQFLWSDKPLPRLFRNPAMGDVIVQYPDLNTAIQSLFKTLDGFHLYYKEHPAYETTHPIFGMLNYEGWLRFHQKHFQHHLTQFGLL</sequence>
<dbReference type="Pfam" id="PF07606">
    <property type="entry name" value="DUF1569"/>
    <property type="match status" value="1"/>
</dbReference>
<dbReference type="STRING" id="536979.SAMN04488055_3304"/>
<name>A0A1N6HCN0_9BACT</name>
<proteinExistence type="predicted"/>
<gene>
    <name evidence="1" type="ORF">SAMN04488055_3304</name>
</gene>
<dbReference type="OrthoDB" id="2599194at2"/>
<dbReference type="EMBL" id="FSRA01000001">
    <property type="protein sequence ID" value="SIO17530.1"/>
    <property type="molecule type" value="Genomic_DNA"/>
</dbReference>
<dbReference type="RefSeq" id="WP_074240271.1">
    <property type="nucleotide sequence ID" value="NZ_FSRA01000001.1"/>
</dbReference>
<reference evidence="1 2" key="1">
    <citation type="submission" date="2016-11" db="EMBL/GenBank/DDBJ databases">
        <authorList>
            <person name="Jaros S."/>
            <person name="Januszkiewicz K."/>
            <person name="Wedrychowicz H."/>
        </authorList>
    </citation>
    <scope>NUCLEOTIDE SEQUENCE [LARGE SCALE GENOMIC DNA]</scope>
    <source>
        <strain evidence="1 2">DSM 24787</strain>
    </source>
</reference>
<evidence type="ECO:0000313" key="2">
    <source>
        <dbReference type="Proteomes" id="UP000185003"/>
    </source>
</evidence>
<evidence type="ECO:0008006" key="3">
    <source>
        <dbReference type="Google" id="ProtNLM"/>
    </source>
</evidence>
<accession>A0A1N6HCN0</accession>
<evidence type="ECO:0000313" key="1">
    <source>
        <dbReference type="EMBL" id="SIO17530.1"/>
    </source>
</evidence>
<dbReference type="AlphaFoldDB" id="A0A1N6HCN0"/>
<protein>
    <recommendedName>
        <fullName evidence="3">Oxepin-CoA hydrolase / 3-oxo-5,6-dehydrosuberyl-CoA semialdehyde dehydrogenase</fullName>
    </recommendedName>
</protein>
<dbReference type="InterPro" id="IPR011463">
    <property type="entry name" value="DUF1569"/>
</dbReference>
<dbReference type="InterPro" id="IPR034660">
    <property type="entry name" value="DinB/YfiT-like"/>
</dbReference>
<organism evidence="1 2">
    <name type="scientific">Chitinophaga niabensis</name>
    <dbReference type="NCBI Taxonomy" id="536979"/>
    <lineage>
        <taxon>Bacteria</taxon>
        <taxon>Pseudomonadati</taxon>
        <taxon>Bacteroidota</taxon>
        <taxon>Chitinophagia</taxon>
        <taxon>Chitinophagales</taxon>
        <taxon>Chitinophagaceae</taxon>
        <taxon>Chitinophaga</taxon>
    </lineage>
</organism>
<keyword evidence="2" id="KW-1185">Reference proteome</keyword>
<dbReference type="Gene3D" id="1.20.120.450">
    <property type="entry name" value="dinb family like domain"/>
    <property type="match status" value="1"/>
</dbReference>
<dbReference type="Proteomes" id="UP000185003">
    <property type="component" value="Unassembled WGS sequence"/>
</dbReference>